<name>A5AUC9_VITVI</name>
<dbReference type="GO" id="GO:0045087">
    <property type="term" value="P:innate immune response"/>
    <property type="evidence" value="ECO:0007669"/>
    <property type="project" value="InterPro"/>
</dbReference>
<accession>A5AUC9</accession>
<dbReference type="PANTHER" id="PTHR34663:SF9">
    <property type="entry name" value="OS06G0637400 PROTEIN"/>
    <property type="match status" value="1"/>
</dbReference>
<feature type="region of interest" description="Disordered" evidence="1">
    <location>
        <begin position="73"/>
        <end position="97"/>
    </location>
</feature>
<dbReference type="EMBL" id="AM435962">
    <property type="protein sequence ID" value="CAN62831.1"/>
    <property type="molecule type" value="Genomic_DNA"/>
</dbReference>
<feature type="signal peptide" evidence="2">
    <location>
        <begin position="1"/>
        <end position="25"/>
    </location>
</feature>
<dbReference type="AlphaFoldDB" id="A5AUC9"/>
<evidence type="ECO:0000256" key="1">
    <source>
        <dbReference type="SAM" id="MobiDB-lite"/>
    </source>
</evidence>
<feature type="chain" id="PRO_5002677877" description="Transmembrane protein" evidence="2">
    <location>
        <begin position="26"/>
        <end position="97"/>
    </location>
</feature>
<dbReference type="InterPro" id="IPR044700">
    <property type="entry name" value="PIP2/PIPL1"/>
</dbReference>
<proteinExistence type="predicted"/>
<evidence type="ECO:0008006" key="4">
    <source>
        <dbReference type="Google" id="ProtNLM"/>
    </source>
</evidence>
<gene>
    <name evidence="3" type="ORF">VITISV_028519</name>
</gene>
<protein>
    <recommendedName>
        <fullName evidence="4">Transmembrane protein</fullName>
    </recommendedName>
</protein>
<evidence type="ECO:0000313" key="3">
    <source>
        <dbReference type="EMBL" id="CAN62831.1"/>
    </source>
</evidence>
<sequence length="97" mass="10261">MASSLKCLSFYFLVLVLISSTAIQGRPFNGLKKPQSPAGAGVMGFFDGLSLRTIKQSRPSPGEGNKFTNVVRRLGGGINKPGPSPGQGHEYVGGMHR</sequence>
<reference evidence="3" key="1">
    <citation type="journal article" date="2007" name="PLoS ONE">
        <title>The first genome sequence of an elite grapevine cultivar (Pinot noir Vitis vinifera L.): coping with a highly heterozygous genome.</title>
        <authorList>
            <person name="Velasco R."/>
            <person name="Zharkikh A."/>
            <person name="Troggio M."/>
            <person name="Cartwright D.A."/>
            <person name="Cestaro A."/>
            <person name="Pruss D."/>
            <person name="Pindo M."/>
            <person name="FitzGerald L.M."/>
            <person name="Vezzulli S."/>
            <person name="Reid J."/>
            <person name="Malacarne G."/>
            <person name="Iliev D."/>
            <person name="Coppola G."/>
            <person name="Wardell B."/>
            <person name="Micheletti D."/>
            <person name="Macalma T."/>
            <person name="Facci M."/>
            <person name="Mitchell J.T."/>
            <person name="Perazzolli M."/>
            <person name="Eldredge G."/>
            <person name="Gatto P."/>
            <person name="Oyzerski R."/>
            <person name="Moretto M."/>
            <person name="Gutin N."/>
            <person name="Stefanini M."/>
            <person name="Chen Y."/>
            <person name="Segala C."/>
            <person name="Davenport C."/>
            <person name="Dematte L."/>
            <person name="Mraz A."/>
            <person name="Battilana J."/>
            <person name="Stormo K."/>
            <person name="Costa F."/>
            <person name="Tao Q."/>
            <person name="Si-Ammour A."/>
            <person name="Harkins T."/>
            <person name="Lackey A."/>
            <person name="Perbost C."/>
            <person name="Taillon B."/>
            <person name="Stella A."/>
            <person name="Solovyev V."/>
            <person name="Fawcett J.A."/>
            <person name="Sterck L."/>
            <person name="Vandepoele K."/>
            <person name="Grando S.M."/>
            <person name="Toppo S."/>
            <person name="Moser C."/>
            <person name="Lanchbury J."/>
            <person name="Bogden R."/>
            <person name="Skolnick M."/>
            <person name="Sgaramella V."/>
            <person name="Bhatnagar S.K."/>
            <person name="Fontana P."/>
            <person name="Gutin A."/>
            <person name="Van de Peer Y."/>
            <person name="Salamini F."/>
            <person name="Viola R."/>
        </authorList>
    </citation>
    <scope>NUCLEOTIDE SEQUENCE</scope>
</reference>
<dbReference type="GO" id="GO:0050793">
    <property type="term" value="P:regulation of developmental process"/>
    <property type="evidence" value="ECO:0007669"/>
    <property type="project" value="InterPro"/>
</dbReference>
<keyword evidence="2" id="KW-0732">Signal</keyword>
<evidence type="ECO:0000256" key="2">
    <source>
        <dbReference type="SAM" id="SignalP"/>
    </source>
</evidence>
<dbReference type="ExpressionAtlas" id="A5AUC9">
    <property type="expression patterns" value="baseline and differential"/>
</dbReference>
<organism evidence="3">
    <name type="scientific">Vitis vinifera</name>
    <name type="common">Grape</name>
    <dbReference type="NCBI Taxonomy" id="29760"/>
    <lineage>
        <taxon>Eukaryota</taxon>
        <taxon>Viridiplantae</taxon>
        <taxon>Streptophyta</taxon>
        <taxon>Embryophyta</taxon>
        <taxon>Tracheophyta</taxon>
        <taxon>Spermatophyta</taxon>
        <taxon>Magnoliopsida</taxon>
        <taxon>eudicotyledons</taxon>
        <taxon>Gunneridae</taxon>
        <taxon>Pentapetalae</taxon>
        <taxon>rosids</taxon>
        <taxon>Vitales</taxon>
        <taxon>Vitaceae</taxon>
        <taxon>Viteae</taxon>
        <taxon>Vitis</taxon>
    </lineage>
</organism>
<dbReference type="PANTHER" id="PTHR34663">
    <property type="entry name" value="OS06G0637400 PROTEIN"/>
    <property type="match status" value="1"/>
</dbReference>